<reference evidence="2" key="1">
    <citation type="journal article" date="2021" name="Proc. Natl. Acad. Sci. U.S.A.">
        <title>A Catalog of Tens of Thousands of Viruses from Human Metagenomes Reveals Hidden Associations with Chronic Diseases.</title>
        <authorList>
            <person name="Tisza M.J."/>
            <person name="Buck C.B."/>
        </authorList>
    </citation>
    <scope>NUCLEOTIDE SEQUENCE</scope>
    <source>
        <strain evidence="2">CtQqU1</strain>
    </source>
</reference>
<organism evidence="2">
    <name type="scientific">Siphoviridae sp. ctQqU1</name>
    <dbReference type="NCBI Taxonomy" id="2825496"/>
    <lineage>
        <taxon>Viruses</taxon>
        <taxon>Duplodnaviria</taxon>
        <taxon>Heunggongvirae</taxon>
        <taxon>Uroviricota</taxon>
        <taxon>Caudoviricetes</taxon>
    </lineage>
</organism>
<sequence>MEQKVKYAINLISENGQAVVSSREVAENFGKEHRNVMRDVENIMSQGVLKNEQTPMFYKTEYTHEQNGQTYPMYLMNRDGFTLLAMGFTGKEALEWKLKYIDAFNQMEQKLTNPEPESTEMLLSRALIAANSVIDTERKKVKALEAENAKMKPDSDYAKAMLLSDESLTTTQIAMNYGMSARKLNQILRGLGIQHTVNKQWIPYQKYLGNGYVVGHPIELPNGKTKEVTRWTRAGQKFIYSKLKEAGYLPVGEQIRMETC</sequence>
<dbReference type="Pfam" id="PF09669">
    <property type="entry name" value="Phage_pRha"/>
    <property type="match status" value="1"/>
</dbReference>
<evidence type="ECO:0000259" key="1">
    <source>
        <dbReference type="Pfam" id="PF03374"/>
    </source>
</evidence>
<dbReference type="NCBIfam" id="TIGR02681">
    <property type="entry name" value="phage_pRha"/>
    <property type="match status" value="1"/>
</dbReference>
<accession>A0A8S5Q2T2</accession>
<dbReference type="EMBL" id="BK015568">
    <property type="protein sequence ID" value="DAE13639.1"/>
    <property type="molecule type" value="Genomic_DNA"/>
</dbReference>
<feature type="domain" description="Antirepressor protein C-terminal" evidence="1">
    <location>
        <begin position="145"/>
        <end position="245"/>
    </location>
</feature>
<evidence type="ECO:0000313" key="2">
    <source>
        <dbReference type="EMBL" id="DAE13639.1"/>
    </source>
</evidence>
<dbReference type="GO" id="GO:0003677">
    <property type="term" value="F:DNA binding"/>
    <property type="evidence" value="ECO:0007669"/>
    <property type="project" value="InterPro"/>
</dbReference>
<name>A0A8S5Q2T2_9CAUD</name>
<dbReference type="InterPro" id="IPR014054">
    <property type="entry name" value="Phage_regulatory_Rha"/>
</dbReference>
<dbReference type="InterPro" id="IPR005039">
    <property type="entry name" value="Ant_C"/>
</dbReference>
<protein>
    <submittedName>
        <fullName evidence="2">Regulatory protein</fullName>
    </submittedName>
</protein>
<dbReference type="Pfam" id="PF03374">
    <property type="entry name" value="ANT"/>
    <property type="match status" value="1"/>
</dbReference>
<proteinExistence type="predicted"/>